<dbReference type="AlphaFoldDB" id="A0A9D2TCE1"/>
<feature type="domain" description="HTH marR-type" evidence="1">
    <location>
        <begin position="29"/>
        <end position="84"/>
    </location>
</feature>
<evidence type="ECO:0000313" key="2">
    <source>
        <dbReference type="EMBL" id="HJC63926.1"/>
    </source>
</evidence>
<proteinExistence type="predicted"/>
<dbReference type="InterPro" id="IPR036388">
    <property type="entry name" value="WH-like_DNA-bd_sf"/>
</dbReference>
<dbReference type="EMBL" id="DWVZ01000136">
    <property type="protein sequence ID" value="HJC63926.1"/>
    <property type="molecule type" value="Genomic_DNA"/>
</dbReference>
<organism evidence="2 3">
    <name type="scientific">Candidatus Blautia merdavium</name>
    <dbReference type="NCBI Taxonomy" id="2838494"/>
    <lineage>
        <taxon>Bacteria</taxon>
        <taxon>Bacillati</taxon>
        <taxon>Bacillota</taxon>
        <taxon>Clostridia</taxon>
        <taxon>Lachnospirales</taxon>
        <taxon>Lachnospiraceae</taxon>
        <taxon>Blautia</taxon>
    </lineage>
</organism>
<protein>
    <submittedName>
        <fullName evidence="2">Winged helix-turn-helix transcriptional regulator</fullName>
    </submittedName>
</protein>
<dbReference type="Gene3D" id="1.10.10.10">
    <property type="entry name" value="Winged helix-like DNA-binding domain superfamily/Winged helix DNA-binding domain"/>
    <property type="match status" value="1"/>
</dbReference>
<name>A0A9D2TCE1_9FIRM</name>
<evidence type="ECO:0000313" key="3">
    <source>
        <dbReference type="Proteomes" id="UP000823886"/>
    </source>
</evidence>
<comment type="caution">
    <text evidence="2">The sequence shown here is derived from an EMBL/GenBank/DDBJ whole genome shotgun (WGS) entry which is preliminary data.</text>
</comment>
<dbReference type="SUPFAM" id="SSF46785">
    <property type="entry name" value="Winged helix' DNA-binding domain"/>
    <property type="match status" value="1"/>
</dbReference>
<dbReference type="InterPro" id="IPR000835">
    <property type="entry name" value="HTH_MarR-typ"/>
</dbReference>
<dbReference type="InterPro" id="IPR036390">
    <property type="entry name" value="WH_DNA-bd_sf"/>
</dbReference>
<gene>
    <name evidence="2" type="ORF">H9753_09980</name>
</gene>
<accession>A0A9D2TCE1</accession>
<reference evidence="2" key="2">
    <citation type="submission" date="2021-04" db="EMBL/GenBank/DDBJ databases">
        <authorList>
            <person name="Gilroy R."/>
        </authorList>
    </citation>
    <scope>NUCLEOTIDE SEQUENCE</scope>
    <source>
        <strain evidence="2">ChiBcec2-3848</strain>
    </source>
</reference>
<evidence type="ECO:0000259" key="1">
    <source>
        <dbReference type="Pfam" id="PF12802"/>
    </source>
</evidence>
<dbReference type="Proteomes" id="UP000823886">
    <property type="component" value="Unassembled WGS sequence"/>
</dbReference>
<dbReference type="Pfam" id="PF12802">
    <property type="entry name" value="MarR_2"/>
    <property type="match status" value="1"/>
</dbReference>
<dbReference type="GO" id="GO:0003700">
    <property type="term" value="F:DNA-binding transcription factor activity"/>
    <property type="evidence" value="ECO:0007669"/>
    <property type="project" value="InterPro"/>
</dbReference>
<sequence>MDKNYETVRRIMLATNTIDGVYYLLARHYGINENTLAFLYALDDENPHSQKEISDQWLIPRTTINSIVKNMLSDGYIAFTGEPHTKEKAIVLTDQGRAYTSKLFHDIYLAEEQAIIDTLQKFSPEFATALEYFSQRLRAGFDEMIQTKEEKEN</sequence>
<reference evidence="2" key="1">
    <citation type="journal article" date="2021" name="PeerJ">
        <title>Extensive microbial diversity within the chicken gut microbiome revealed by metagenomics and culture.</title>
        <authorList>
            <person name="Gilroy R."/>
            <person name="Ravi A."/>
            <person name="Getino M."/>
            <person name="Pursley I."/>
            <person name="Horton D.L."/>
            <person name="Alikhan N.F."/>
            <person name="Baker D."/>
            <person name="Gharbi K."/>
            <person name="Hall N."/>
            <person name="Watson M."/>
            <person name="Adriaenssens E.M."/>
            <person name="Foster-Nyarko E."/>
            <person name="Jarju S."/>
            <person name="Secka A."/>
            <person name="Antonio M."/>
            <person name="Oren A."/>
            <person name="Chaudhuri R.R."/>
            <person name="La Ragione R."/>
            <person name="Hildebrand F."/>
            <person name="Pallen M.J."/>
        </authorList>
    </citation>
    <scope>NUCLEOTIDE SEQUENCE</scope>
    <source>
        <strain evidence="2">ChiBcec2-3848</strain>
    </source>
</reference>